<evidence type="ECO:0000256" key="2">
    <source>
        <dbReference type="ARBA" id="ARBA00022884"/>
    </source>
</evidence>
<dbReference type="Gene3D" id="3.30.70.330">
    <property type="match status" value="4"/>
</dbReference>
<dbReference type="InterPro" id="IPR000504">
    <property type="entry name" value="RRM_dom"/>
</dbReference>
<dbReference type="PROSITE" id="PS50102">
    <property type="entry name" value="RRM"/>
    <property type="match status" value="4"/>
</dbReference>
<dbReference type="InterPro" id="IPR035979">
    <property type="entry name" value="RBD_domain_sf"/>
</dbReference>
<evidence type="ECO:0000259" key="4">
    <source>
        <dbReference type="PROSITE" id="PS50102"/>
    </source>
</evidence>
<gene>
    <name evidence="5" type="ORF">Sango_1672400</name>
</gene>
<feature type="domain" description="RRM" evidence="4">
    <location>
        <begin position="184"/>
        <end position="261"/>
    </location>
</feature>
<reference evidence="5" key="2">
    <citation type="journal article" date="2024" name="Plant">
        <title>Genomic evolution and insights into agronomic trait innovations of Sesamum species.</title>
        <authorList>
            <person name="Miao H."/>
            <person name="Wang L."/>
            <person name="Qu L."/>
            <person name="Liu H."/>
            <person name="Sun Y."/>
            <person name="Le M."/>
            <person name="Wang Q."/>
            <person name="Wei S."/>
            <person name="Zheng Y."/>
            <person name="Lin W."/>
            <person name="Duan Y."/>
            <person name="Cao H."/>
            <person name="Xiong S."/>
            <person name="Wang X."/>
            <person name="Wei L."/>
            <person name="Li C."/>
            <person name="Ma Q."/>
            <person name="Ju M."/>
            <person name="Zhao R."/>
            <person name="Li G."/>
            <person name="Mu C."/>
            <person name="Tian Q."/>
            <person name="Mei H."/>
            <person name="Zhang T."/>
            <person name="Gao T."/>
            <person name="Zhang H."/>
        </authorList>
    </citation>
    <scope>NUCLEOTIDE SEQUENCE</scope>
    <source>
        <strain evidence="5">K16</strain>
    </source>
</reference>
<keyword evidence="2 3" id="KW-0694">RNA-binding</keyword>
<organism evidence="5 6">
    <name type="scientific">Sesamum angolense</name>
    <dbReference type="NCBI Taxonomy" id="2727404"/>
    <lineage>
        <taxon>Eukaryota</taxon>
        <taxon>Viridiplantae</taxon>
        <taxon>Streptophyta</taxon>
        <taxon>Embryophyta</taxon>
        <taxon>Tracheophyta</taxon>
        <taxon>Spermatophyta</taxon>
        <taxon>Magnoliopsida</taxon>
        <taxon>eudicotyledons</taxon>
        <taxon>Gunneridae</taxon>
        <taxon>Pentapetalae</taxon>
        <taxon>asterids</taxon>
        <taxon>lamiids</taxon>
        <taxon>Lamiales</taxon>
        <taxon>Pedaliaceae</taxon>
        <taxon>Sesamum</taxon>
    </lineage>
</organism>
<feature type="domain" description="RRM" evidence="4">
    <location>
        <begin position="8"/>
        <end position="86"/>
    </location>
</feature>
<keyword evidence="1" id="KW-0677">Repeat</keyword>
<keyword evidence="6" id="KW-1185">Reference proteome</keyword>
<dbReference type="AlphaFoldDB" id="A0AAE2BRK2"/>
<feature type="domain" description="RRM" evidence="4">
    <location>
        <begin position="96"/>
        <end position="172"/>
    </location>
</feature>
<evidence type="ECO:0000313" key="5">
    <source>
        <dbReference type="EMBL" id="KAK4395181.1"/>
    </source>
</evidence>
<dbReference type="PANTHER" id="PTHR24012">
    <property type="entry name" value="RNA BINDING PROTEIN"/>
    <property type="match status" value="1"/>
</dbReference>
<dbReference type="InterPro" id="IPR012677">
    <property type="entry name" value="Nucleotide-bd_a/b_plait_sf"/>
</dbReference>
<dbReference type="EMBL" id="JACGWL010000009">
    <property type="protein sequence ID" value="KAK4395181.1"/>
    <property type="molecule type" value="Genomic_DNA"/>
</dbReference>
<proteinExistence type="predicted"/>
<comment type="caution">
    <text evidence="5">The sequence shown here is derived from an EMBL/GenBank/DDBJ whole genome shotgun (WGS) entry which is preliminary data.</text>
</comment>
<dbReference type="SUPFAM" id="SSF54928">
    <property type="entry name" value="RNA-binding domain, RBD"/>
    <property type="match status" value="3"/>
</dbReference>
<evidence type="ECO:0000313" key="6">
    <source>
        <dbReference type="Proteomes" id="UP001289374"/>
    </source>
</evidence>
<protein>
    <submittedName>
        <fullName evidence="5">Polyadenylate-binding protein 5</fullName>
    </submittedName>
</protein>
<evidence type="ECO:0000256" key="3">
    <source>
        <dbReference type="PROSITE-ProRule" id="PRU00176"/>
    </source>
</evidence>
<accession>A0AAE2BRK2</accession>
<sequence>MGYPLPRTSLYVGDLHPDVTEEDLSKTFGQVGPLASLRLCRDKLSHNSLCHAFVNFWLPGHAFIALRCLNHTVLRGKSMRIMWYQRDPVTRMNSIGNLYVKNLDKSITSARLQEIFSEHGTVLSCKVAEEDGISKGFGFVQFDSEDTAMAALNALHDTVLEGKKLYVSKFVRKIWRQAGEPGFRSLYVKNLDECITEDVLKDKFSEHGKVSSAVIMKDEKGTSKGFGFVNFDSHESAKKAMEALNGELVGSKNLFVGKALKKAERKEQLRQQYGYEGTDHHKKSNDSTLYVRNLDRSIDDRKLEQLFSHFGTVVSAKVIRNSDGVSKGFGFVRFSCQEEAKKALNSLIRARFQGRTLYLAWAQHKEQQNNSLQQFYSHWLKHSYANFPPQPLCTYNHQPQHCNSPLFSPPIPMKRMIPWHPTLYQNFVGTFRPPNPFQAQNLQGVRYPSETCTNLEFQSFYRTAPNKIGMKGSARVKNHGAHCRIRSLTAIGRNDIKVSFGYRASDVASDQVGYLTMHTEKAVQLLTRGKIGVVSDNFEALKDQLFSVACTTDPCNRILYASSKT</sequence>
<reference evidence="5" key="1">
    <citation type="submission" date="2020-06" db="EMBL/GenBank/DDBJ databases">
        <authorList>
            <person name="Li T."/>
            <person name="Hu X."/>
            <person name="Zhang T."/>
            <person name="Song X."/>
            <person name="Zhang H."/>
            <person name="Dai N."/>
            <person name="Sheng W."/>
            <person name="Hou X."/>
            <person name="Wei L."/>
        </authorList>
    </citation>
    <scope>NUCLEOTIDE SEQUENCE</scope>
    <source>
        <strain evidence="5">K16</strain>
        <tissue evidence="5">Leaf</tissue>
    </source>
</reference>
<evidence type="ECO:0000256" key="1">
    <source>
        <dbReference type="ARBA" id="ARBA00022737"/>
    </source>
</evidence>
<name>A0AAE2BRK2_9LAMI</name>
<dbReference type="GO" id="GO:0003723">
    <property type="term" value="F:RNA binding"/>
    <property type="evidence" value="ECO:0007669"/>
    <property type="project" value="UniProtKB-UniRule"/>
</dbReference>
<dbReference type="Proteomes" id="UP001289374">
    <property type="component" value="Unassembled WGS sequence"/>
</dbReference>
<dbReference type="Pfam" id="PF00076">
    <property type="entry name" value="RRM_1"/>
    <property type="match status" value="4"/>
</dbReference>
<dbReference type="SMART" id="SM00360">
    <property type="entry name" value="RRM"/>
    <property type="match status" value="4"/>
</dbReference>
<feature type="domain" description="RRM" evidence="4">
    <location>
        <begin position="287"/>
        <end position="364"/>
    </location>
</feature>